<dbReference type="Proteomes" id="UP001273166">
    <property type="component" value="Unassembled WGS sequence"/>
</dbReference>
<evidence type="ECO:0000256" key="1">
    <source>
        <dbReference type="SAM" id="MobiDB-lite"/>
    </source>
</evidence>
<dbReference type="RefSeq" id="XP_062727025.1">
    <property type="nucleotide sequence ID" value="XM_062866636.1"/>
</dbReference>
<dbReference type="AlphaFoldDB" id="A0AAJ0H495"/>
<name>A0AAJ0H495_9PEZI</name>
<feature type="compositionally biased region" description="Polar residues" evidence="1">
    <location>
        <begin position="71"/>
        <end position="82"/>
    </location>
</feature>
<reference evidence="2" key="1">
    <citation type="journal article" date="2023" name="Mol. Phylogenet. Evol.">
        <title>Genome-scale phylogeny and comparative genomics of the fungal order Sordariales.</title>
        <authorList>
            <person name="Hensen N."/>
            <person name="Bonometti L."/>
            <person name="Westerberg I."/>
            <person name="Brannstrom I.O."/>
            <person name="Guillou S."/>
            <person name="Cros-Aarteil S."/>
            <person name="Calhoun S."/>
            <person name="Haridas S."/>
            <person name="Kuo A."/>
            <person name="Mondo S."/>
            <person name="Pangilinan J."/>
            <person name="Riley R."/>
            <person name="LaButti K."/>
            <person name="Andreopoulos B."/>
            <person name="Lipzen A."/>
            <person name="Chen C."/>
            <person name="Yan M."/>
            <person name="Daum C."/>
            <person name="Ng V."/>
            <person name="Clum A."/>
            <person name="Steindorff A."/>
            <person name="Ohm R.A."/>
            <person name="Martin F."/>
            <person name="Silar P."/>
            <person name="Natvig D.O."/>
            <person name="Lalanne C."/>
            <person name="Gautier V."/>
            <person name="Ament-Velasquez S.L."/>
            <person name="Kruys A."/>
            <person name="Hutchinson M.I."/>
            <person name="Powell A.J."/>
            <person name="Barry K."/>
            <person name="Miller A.N."/>
            <person name="Grigoriev I.V."/>
            <person name="Debuchy R."/>
            <person name="Gladieux P."/>
            <person name="Hiltunen Thoren M."/>
            <person name="Johannesson H."/>
        </authorList>
    </citation>
    <scope>NUCLEOTIDE SEQUENCE</scope>
    <source>
        <strain evidence="2">CBS 333.67</strain>
    </source>
</reference>
<accession>A0AAJ0H495</accession>
<sequence length="90" mass="10207">MPTTVYIAIYDVYDERDPIHWAIFLENPSEGNVILQVSDEKGGRGYYVEEPIPDKEPQRSSRHMTSIEAGTISSADHQSLAVQPNKFDVR</sequence>
<comment type="caution">
    <text evidence="2">The sequence shown here is derived from an EMBL/GenBank/DDBJ whole genome shotgun (WGS) entry which is preliminary data.</text>
</comment>
<evidence type="ECO:0000313" key="3">
    <source>
        <dbReference type="Proteomes" id="UP001273166"/>
    </source>
</evidence>
<reference evidence="2" key="2">
    <citation type="submission" date="2023-06" db="EMBL/GenBank/DDBJ databases">
        <authorList>
            <consortium name="Lawrence Berkeley National Laboratory"/>
            <person name="Mondo S.J."/>
            <person name="Hensen N."/>
            <person name="Bonometti L."/>
            <person name="Westerberg I."/>
            <person name="Brannstrom I.O."/>
            <person name="Guillou S."/>
            <person name="Cros-Aarteil S."/>
            <person name="Calhoun S."/>
            <person name="Haridas S."/>
            <person name="Kuo A."/>
            <person name="Pangilinan J."/>
            <person name="Riley R."/>
            <person name="Labutti K."/>
            <person name="Andreopoulos B."/>
            <person name="Lipzen A."/>
            <person name="Chen C."/>
            <person name="Yanf M."/>
            <person name="Daum C."/>
            <person name="Ng V."/>
            <person name="Clum A."/>
            <person name="Steindorff A."/>
            <person name="Ohm R."/>
            <person name="Martin F."/>
            <person name="Silar P."/>
            <person name="Natvig D."/>
            <person name="Lalanne C."/>
            <person name="Gautier V."/>
            <person name="Ament-Velasquez S.L."/>
            <person name="Kruys A."/>
            <person name="Hutchinson M.I."/>
            <person name="Powell A.J."/>
            <person name="Barry K."/>
            <person name="Miller A.N."/>
            <person name="Grigoriev I.V."/>
            <person name="Debuchy R."/>
            <person name="Gladieux P."/>
            <person name="Thoren M.H."/>
            <person name="Johannesson H."/>
        </authorList>
    </citation>
    <scope>NUCLEOTIDE SEQUENCE</scope>
    <source>
        <strain evidence="2">CBS 333.67</strain>
    </source>
</reference>
<organism evidence="2 3">
    <name type="scientific">Chaetomium strumarium</name>
    <dbReference type="NCBI Taxonomy" id="1170767"/>
    <lineage>
        <taxon>Eukaryota</taxon>
        <taxon>Fungi</taxon>
        <taxon>Dikarya</taxon>
        <taxon>Ascomycota</taxon>
        <taxon>Pezizomycotina</taxon>
        <taxon>Sordariomycetes</taxon>
        <taxon>Sordariomycetidae</taxon>
        <taxon>Sordariales</taxon>
        <taxon>Chaetomiaceae</taxon>
        <taxon>Chaetomium</taxon>
    </lineage>
</organism>
<gene>
    <name evidence="2" type="ORF">B0T15DRAFT_489865</name>
</gene>
<protein>
    <submittedName>
        <fullName evidence="2">Uncharacterized protein</fullName>
    </submittedName>
</protein>
<dbReference type="GeneID" id="87885465"/>
<proteinExistence type="predicted"/>
<evidence type="ECO:0000313" key="2">
    <source>
        <dbReference type="EMBL" id="KAK3311245.1"/>
    </source>
</evidence>
<dbReference type="EMBL" id="JAUDZG010000001">
    <property type="protein sequence ID" value="KAK3311245.1"/>
    <property type="molecule type" value="Genomic_DNA"/>
</dbReference>
<keyword evidence="3" id="KW-1185">Reference proteome</keyword>
<feature type="region of interest" description="Disordered" evidence="1">
    <location>
        <begin position="50"/>
        <end position="90"/>
    </location>
</feature>